<comment type="similarity">
    <text evidence="1">Belongs to the Cu-Zn superoxide dismutase family.</text>
</comment>
<accession>A0ABW2C1V3</accession>
<organism evidence="4 5">
    <name type="scientific">Haloechinothrix salitolerans</name>
    <dbReference type="NCBI Taxonomy" id="926830"/>
    <lineage>
        <taxon>Bacteria</taxon>
        <taxon>Bacillati</taxon>
        <taxon>Actinomycetota</taxon>
        <taxon>Actinomycetes</taxon>
        <taxon>Pseudonocardiales</taxon>
        <taxon>Pseudonocardiaceae</taxon>
        <taxon>Haloechinothrix</taxon>
    </lineage>
</organism>
<feature type="region of interest" description="Disordered" evidence="2">
    <location>
        <begin position="29"/>
        <end position="71"/>
    </location>
</feature>
<evidence type="ECO:0000256" key="2">
    <source>
        <dbReference type="SAM" id="MobiDB-lite"/>
    </source>
</evidence>
<sequence>MRNRRAGMVLAALSATALALSACGDTEGGVENAADTADPTTASETSGHDGHSGHDHSHEGATGDPNATPANEIEGANLVEGTFKPLESAPAGTETVTGTAYLARHDDGTTVTIDVEGLQPDAAYMSHLHARPCAEDNGGPHFKFDAKGTDEPPNEVHIAFTADAEGTATSTVTNDNPNSEGAKSIVLHLDDKDGTKFACADF</sequence>
<proteinExistence type="inferred from homology"/>
<evidence type="ECO:0000256" key="3">
    <source>
        <dbReference type="SAM" id="SignalP"/>
    </source>
</evidence>
<gene>
    <name evidence="4" type="ORF">ACFQGD_14570</name>
</gene>
<comment type="caution">
    <text evidence="4">The sequence shown here is derived from an EMBL/GenBank/DDBJ whole genome shotgun (WGS) entry which is preliminary data.</text>
</comment>
<dbReference type="EMBL" id="JBHSXX010000001">
    <property type="protein sequence ID" value="MFC6868365.1"/>
    <property type="molecule type" value="Genomic_DNA"/>
</dbReference>
<feature type="chain" id="PRO_5046242954" description="Superoxide dismutase, Cu-Zn family" evidence="3">
    <location>
        <begin position="22"/>
        <end position="202"/>
    </location>
</feature>
<dbReference type="Gene3D" id="2.60.40.200">
    <property type="entry name" value="Superoxide dismutase, copper/zinc binding domain"/>
    <property type="match status" value="1"/>
</dbReference>
<dbReference type="InterPro" id="IPR036423">
    <property type="entry name" value="SOD-like_Cu/Zn_dom_sf"/>
</dbReference>
<protein>
    <recommendedName>
        <fullName evidence="6">Superoxide dismutase, Cu-Zn family</fullName>
    </recommendedName>
</protein>
<feature type="signal peptide" evidence="3">
    <location>
        <begin position="1"/>
        <end position="21"/>
    </location>
</feature>
<reference evidence="5" key="1">
    <citation type="journal article" date="2019" name="Int. J. Syst. Evol. Microbiol.">
        <title>The Global Catalogue of Microorganisms (GCM) 10K type strain sequencing project: providing services to taxonomists for standard genome sequencing and annotation.</title>
        <authorList>
            <consortium name="The Broad Institute Genomics Platform"/>
            <consortium name="The Broad Institute Genome Sequencing Center for Infectious Disease"/>
            <person name="Wu L."/>
            <person name="Ma J."/>
        </authorList>
    </citation>
    <scope>NUCLEOTIDE SEQUENCE [LARGE SCALE GENOMIC DNA]</scope>
    <source>
        <strain evidence="5">KCTC 32255</strain>
    </source>
</reference>
<evidence type="ECO:0000313" key="5">
    <source>
        <dbReference type="Proteomes" id="UP001596337"/>
    </source>
</evidence>
<evidence type="ECO:0000256" key="1">
    <source>
        <dbReference type="ARBA" id="ARBA00010457"/>
    </source>
</evidence>
<keyword evidence="3" id="KW-0732">Signal</keyword>
<evidence type="ECO:0000313" key="4">
    <source>
        <dbReference type="EMBL" id="MFC6868365.1"/>
    </source>
</evidence>
<keyword evidence="5" id="KW-1185">Reference proteome</keyword>
<dbReference type="RefSeq" id="WP_345398478.1">
    <property type="nucleotide sequence ID" value="NZ_BAABLA010000028.1"/>
</dbReference>
<dbReference type="PROSITE" id="PS51257">
    <property type="entry name" value="PROKAR_LIPOPROTEIN"/>
    <property type="match status" value="1"/>
</dbReference>
<name>A0ABW2C1V3_9PSEU</name>
<feature type="compositionally biased region" description="Basic and acidic residues" evidence="2">
    <location>
        <begin position="46"/>
        <end position="61"/>
    </location>
</feature>
<dbReference type="SUPFAM" id="SSF49329">
    <property type="entry name" value="Cu,Zn superoxide dismutase-like"/>
    <property type="match status" value="1"/>
</dbReference>
<evidence type="ECO:0008006" key="6">
    <source>
        <dbReference type="Google" id="ProtNLM"/>
    </source>
</evidence>
<dbReference type="Proteomes" id="UP001596337">
    <property type="component" value="Unassembled WGS sequence"/>
</dbReference>